<organism evidence="3 4">
    <name type="scientific">Marivita geojedonensis</name>
    <dbReference type="NCBI Taxonomy" id="1123756"/>
    <lineage>
        <taxon>Bacteria</taxon>
        <taxon>Pseudomonadati</taxon>
        <taxon>Pseudomonadota</taxon>
        <taxon>Alphaproteobacteria</taxon>
        <taxon>Rhodobacterales</taxon>
        <taxon>Roseobacteraceae</taxon>
        <taxon>Marivita</taxon>
    </lineage>
</organism>
<dbReference type="Pfam" id="PF08924">
    <property type="entry name" value="Rv2525c_GlyHyd-like"/>
    <property type="match status" value="1"/>
</dbReference>
<comment type="caution">
    <text evidence="3">The sequence shown here is derived from an EMBL/GenBank/DDBJ whole genome shotgun (WGS) entry which is preliminary data.</text>
</comment>
<dbReference type="SUPFAM" id="SSF51445">
    <property type="entry name" value="(Trans)glycosidases"/>
    <property type="match status" value="1"/>
</dbReference>
<dbReference type="Gene3D" id="3.20.20.80">
    <property type="entry name" value="Glycosidases"/>
    <property type="match status" value="1"/>
</dbReference>
<feature type="domain" description="Rv2525c-like glycoside hydrolase-like" evidence="2">
    <location>
        <begin position="43"/>
        <end position="238"/>
    </location>
</feature>
<reference evidence="3 4" key="1">
    <citation type="submission" date="2014-03" db="EMBL/GenBank/DDBJ databases">
        <title>The draft genome sequence of Marivita geojedonensis KCTC 23882.</title>
        <authorList>
            <person name="Lai Q."/>
            <person name="Shao Z."/>
        </authorList>
    </citation>
    <scope>NUCLEOTIDE SEQUENCE [LARGE SCALE GENOMIC DNA]</scope>
    <source>
        <strain evidence="3 4">DPG-138</strain>
    </source>
</reference>
<sequence>MFSYVFIPLLFAASLLWAPAPLHAETRVAIIDTAYDTRPYLDRLKERGVVAIGRYYARCDQPEYGLTEKRLINQGRPSDPGSEIAQMFAKGFAVLSVYQYYSNTPNKFRGQNRDGKALPDANCNWTGVGRSVEEEAELDVQAAISQAQALGQPRGTAIYFGVDFNFTDSDTETIDLMVRYFRVIKARMDAAGYRTGAYGSGHAHQILKGAGLIEYSWISASRAFSRTSAFHRSGEWHLFQNQVDREWFGSSGSGCRRGLPLDTNVQNMFQDADVGLWRQGESYIIDEGRTFDIFATRRFACDGDAVVRRDKGSSSSDVARITECKAGKAKALPPKIDFANAARVGAATDTLIEVDVDDDGEFDGWTHHSNLTAHFGYKPDWIFETARRNATSCD</sequence>
<dbReference type="InterPro" id="IPR015020">
    <property type="entry name" value="Rv2525c-like_Glyco_Hydro-like"/>
</dbReference>
<evidence type="ECO:0000259" key="2">
    <source>
        <dbReference type="Pfam" id="PF08924"/>
    </source>
</evidence>
<dbReference type="RefSeq" id="WP_158090994.1">
    <property type="nucleotide sequence ID" value="NZ_JFKC01000005.1"/>
</dbReference>
<protein>
    <recommendedName>
        <fullName evidence="2">Rv2525c-like glycoside hydrolase-like domain-containing protein</fullName>
    </recommendedName>
</protein>
<proteinExistence type="predicted"/>
<keyword evidence="4" id="KW-1185">Reference proteome</keyword>
<gene>
    <name evidence="3" type="ORF">MGEO_07895</name>
</gene>
<dbReference type="EMBL" id="JFKC01000005">
    <property type="protein sequence ID" value="OSQ51383.1"/>
    <property type="molecule type" value="Genomic_DNA"/>
</dbReference>
<keyword evidence="1" id="KW-0732">Signal</keyword>
<name>A0A1X4NLZ6_9RHOB</name>
<evidence type="ECO:0000313" key="3">
    <source>
        <dbReference type="EMBL" id="OSQ51383.1"/>
    </source>
</evidence>
<feature type="chain" id="PRO_5013049851" description="Rv2525c-like glycoside hydrolase-like domain-containing protein" evidence="1">
    <location>
        <begin position="25"/>
        <end position="394"/>
    </location>
</feature>
<accession>A0A1X4NLZ6</accession>
<dbReference type="OrthoDB" id="5395100at2"/>
<dbReference type="InterPro" id="IPR017853">
    <property type="entry name" value="GH"/>
</dbReference>
<dbReference type="STRING" id="1123756.MGEO_07895"/>
<evidence type="ECO:0000313" key="4">
    <source>
        <dbReference type="Proteomes" id="UP000193926"/>
    </source>
</evidence>
<dbReference type="AlphaFoldDB" id="A0A1X4NLZ6"/>
<feature type="signal peptide" evidence="1">
    <location>
        <begin position="1"/>
        <end position="24"/>
    </location>
</feature>
<dbReference type="Proteomes" id="UP000193926">
    <property type="component" value="Unassembled WGS sequence"/>
</dbReference>
<evidence type="ECO:0000256" key="1">
    <source>
        <dbReference type="SAM" id="SignalP"/>
    </source>
</evidence>